<dbReference type="SUPFAM" id="SSF88645">
    <property type="entry name" value="ssDNA viruses"/>
    <property type="match status" value="1"/>
</dbReference>
<proteinExistence type="inferred from homology"/>
<feature type="region of interest" description="Disordered" evidence="6">
    <location>
        <begin position="1"/>
        <end position="63"/>
    </location>
</feature>
<dbReference type="Pfam" id="PF00740">
    <property type="entry name" value="VP1_2"/>
    <property type="match status" value="1"/>
</dbReference>
<dbReference type="GO" id="GO:0005198">
    <property type="term" value="F:structural molecule activity"/>
    <property type="evidence" value="ECO:0007669"/>
    <property type="project" value="InterPro"/>
</dbReference>
<keyword evidence="5" id="KW-0946">Virion</keyword>
<organism evidence="8">
    <name type="scientific">Pangolin parvovirus</name>
    <dbReference type="NCBI Taxonomy" id="3038985"/>
    <lineage>
        <taxon>Viruses</taxon>
        <taxon>Monodnaviria</taxon>
        <taxon>Shotokuvirae</taxon>
        <taxon>Cossaviricota</taxon>
        <taxon>Quintoviricetes</taxon>
        <taxon>Piccovirales</taxon>
        <taxon>Parvoviridae</taxon>
    </lineage>
</organism>
<keyword evidence="3" id="KW-1140">T=1 icosahedral capsid protein</keyword>
<dbReference type="EMBL" id="OQ363503">
    <property type="protein sequence ID" value="WFG61365.1"/>
    <property type="molecule type" value="Genomic_DNA"/>
</dbReference>
<feature type="domain" description="Coat protein VP1/VP2 Parvovirus" evidence="7">
    <location>
        <begin position="51"/>
        <end position="599"/>
    </location>
</feature>
<protein>
    <submittedName>
        <fullName evidence="8">VP2</fullName>
    </submittedName>
</protein>
<dbReference type="Gene3D" id="2.170.30.10">
    <property type="entry name" value="Parvovirus coat protein VP1/VP2"/>
    <property type="match status" value="1"/>
</dbReference>
<keyword evidence="4" id="KW-0167">Capsid protein</keyword>
<evidence type="ECO:0000259" key="7">
    <source>
        <dbReference type="Pfam" id="PF00740"/>
    </source>
</evidence>
<evidence type="ECO:0000313" key="8">
    <source>
        <dbReference type="EMBL" id="WFG61365.1"/>
    </source>
</evidence>
<comment type="subcellular location">
    <subcellularLocation>
        <location evidence="1">Virion</location>
    </subcellularLocation>
</comment>
<dbReference type="InterPro" id="IPR001403">
    <property type="entry name" value="Parvovirus_coat"/>
</dbReference>
<comment type="similarity">
    <text evidence="2">Belongs to the parvoviridae capsid protein family.</text>
</comment>
<reference evidence="8" key="1">
    <citation type="journal article" date="2023" name="Nat. Commun.">
        <title>Virus diversity, wildlife-domestic animal circulation and potential zoonotic viruses of small mammals, pangolins and zoo animals.</title>
        <authorList>
            <person name="Cui X."/>
            <person name="Fan K."/>
            <person name="Liang X."/>
            <person name="Gong W."/>
            <person name="Chen W."/>
            <person name="He B."/>
            <person name="Chen X."/>
            <person name="Wang H."/>
            <person name="Wang X."/>
            <person name="Zhang P."/>
            <person name="Lu X."/>
            <person name="Chen R."/>
            <person name="Lin K."/>
            <person name="Liu J."/>
            <person name="Zhai J."/>
            <person name="Liu D.X."/>
            <person name="Shan F."/>
            <person name="Li Y."/>
            <person name="Chen R.A."/>
            <person name="Meng H."/>
            <person name="Li X."/>
            <person name="Mi S."/>
            <person name="Jiang J."/>
            <person name="Zhou N."/>
            <person name="Chen Z."/>
            <person name="Zou J.-J."/>
            <person name="Ge D."/>
            <person name="Yang Q."/>
            <person name="He K."/>
            <person name="Chen T."/>
            <person name="Wu Y.-J."/>
            <person name="Lu H."/>
            <person name="Irwin D.M."/>
            <person name="Shen X."/>
            <person name="Hu Y."/>
            <person name="Lu X."/>
            <person name="Ding C."/>
            <person name="Guan Y."/>
            <person name="Tu C."/>
            <person name="Shen Y."/>
        </authorList>
    </citation>
    <scope>NUCLEOTIDE SEQUENCE</scope>
    <source>
        <strain evidence="8">GD/P47-2/2019</strain>
    </source>
</reference>
<evidence type="ECO:0000256" key="3">
    <source>
        <dbReference type="ARBA" id="ARBA00022431"/>
    </source>
</evidence>
<evidence type="ECO:0000256" key="2">
    <source>
        <dbReference type="ARBA" id="ARBA00005398"/>
    </source>
</evidence>
<dbReference type="InterPro" id="IPR036952">
    <property type="entry name" value="VP1/VP2"/>
</dbReference>
<evidence type="ECO:0000256" key="5">
    <source>
        <dbReference type="ARBA" id="ARBA00022844"/>
    </source>
</evidence>
<accession>A0AAT9TYL1</accession>
<evidence type="ECO:0000256" key="6">
    <source>
        <dbReference type="SAM" id="MobiDB-lite"/>
    </source>
</evidence>
<dbReference type="GO" id="GO:0039615">
    <property type="term" value="C:T=1 icosahedral viral capsid"/>
    <property type="evidence" value="ECO:0007669"/>
    <property type="project" value="UniProtKB-KW"/>
</dbReference>
<feature type="compositionally biased region" description="Low complexity" evidence="6">
    <location>
        <begin position="22"/>
        <end position="50"/>
    </location>
</feature>
<evidence type="ECO:0000256" key="1">
    <source>
        <dbReference type="ARBA" id="ARBA00004328"/>
    </source>
</evidence>
<dbReference type="InterPro" id="IPR016184">
    <property type="entry name" value="Capsid/spike_ssDNA_virus"/>
</dbReference>
<evidence type="ECO:0000256" key="4">
    <source>
        <dbReference type="ARBA" id="ARBA00022561"/>
    </source>
</evidence>
<sequence length="635" mass="70874">MGPPDPKKCKLSKPEQPPCKAESASSEQSTESSMSCSVDIGSGPSGATQSSGGGGGQPRCEGTWHSGTIWDGEFVTTQQVRRCQLNPFNDKYISTPSWDENPGVDVLTPWQYIDLNLWSCHWPPADFQTLLETCDSIKPVELEVKIEEVVFKDVSTSDSCTTVQDSQSAQMLVFEDGKYIFPYVMGGGQQTVPGHLPGGNYVLPRYGYRTLGTIDPVGGAVLSAPCPPFRWKASQNTETFFLENHTSKILHSGNCYTQRYKFPENLHYENLTQYPYNVRRQDNPWCGQRLLTIQSKKKPTDSSTSEVIGAGPQQMQWKSHKTLDIRRAPAQWLAAPRFRDGDYMIVSTLQKNMMFSEVLPPVILARDTFFGAGFEHMGRFGTLQPGPRTQEGAVMTPDGTIKVTTNAQMIIQHTEHEGIKKDGSALTGGKGRLVIQNLRGQGGPSEPDHVRERILNPYDRAGNVEPDDEQKQSTGWANYQQQRGFKEITLGAVGGQPVEFNTGHMEIQLWQKEPNVDHMIGHNSPIALWGMKDPPPQIFLRMLPSPGIPSIGQSACASIQEPDSYLNQYVYFLINYKIKWKVTPRKQGTGRWNPVPPVMIPTGPNGGPVYTLDEQGNYILPQSVWTFKQRLRQHR</sequence>
<name>A0AAT9TYL1_9VIRU</name>